<accession>A0A4Q0VRK7</accession>
<evidence type="ECO:0000256" key="3">
    <source>
        <dbReference type="ARBA" id="ARBA00006904"/>
    </source>
</evidence>
<evidence type="ECO:0000256" key="11">
    <source>
        <dbReference type="HAMAP-Rule" id="MF_00160"/>
    </source>
</evidence>
<dbReference type="PANTHER" id="PTHR43247">
    <property type="entry name" value="PHOSPHOSERINE AMINOTRANSFERASE"/>
    <property type="match status" value="1"/>
</dbReference>
<dbReference type="UniPathway" id="UPA00135">
    <property type="reaction ID" value="UER00197"/>
</dbReference>
<name>A0A4Q0VRK7_9BACI</name>
<evidence type="ECO:0000313" key="13">
    <source>
        <dbReference type="EMBL" id="RXI99890.1"/>
    </source>
</evidence>
<dbReference type="InterPro" id="IPR015424">
    <property type="entry name" value="PyrdxlP-dep_Trfase"/>
</dbReference>
<evidence type="ECO:0000313" key="14">
    <source>
        <dbReference type="Proteomes" id="UP000290649"/>
    </source>
</evidence>
<feature type="binding site" evidence="11">
    <location>
        <position position="50"/>
    </location>
    <ligand>
        <name>L-glutamate</name>
        <dbReference type="ChEBI" id="CHEBI:29985"/>
    </ligand>
</feature>
<keyword evidence="11" id="KW-0963">Cytoplasm</keyword>
<evidence type="ECO:0000256" key="5">
    <source>
        <dbReference type="ARBA" id="ARBA00022605"/>
    </source>
</evidence>
<comment type="caution">
    <text evidence="13">The sequence shown here is derived from an EMBL/GenBank/DDBJ whole genome shotgun (WGS) entry which is preliminary data.</text>
</comment>
<comment type="subcellular location">
    <subcellularLocation>
        <location evidence="11">Cytoplasm</location>
    </subcellularLocation>
</comment>
<dbReference type="GO" id="GO:0005737">
    <property type="term" value="C:cytoplasm"/>
    <property type="evidence" value="ECO:0007669"/>
    <property type="project" value="UniProtKB-SubCell"/>
</dbReference>
<dbReference type="InterPro" id="IPR015422">
    <property type="entry name" value="PyrdxlP-dep_Trfase_small"/>
</dbReference>
<evidence type="ECO:0000256" key="2">
    <source>
        <dbReference type="ARBA" id="ARBA00005099"/>
    </source>
</evidence>
<dbReference type="GO" id="GO:0030170">
    <property type="term" value="F:pyridoxal phosphate binding"/>
    <property type="evidence" value="ECO:0007669"/>
    <property type="project" value="UniProtKB-UniRule"/>
</dbReference>
<feature type="binding site" evidence="11">
    <location>
        <begin position="84"/>
        <end position="85"/>
    </location>
    <ligand>
        <name>pyridoxal 5'-phosphate</name>
        <dbReference type="ChEBI" id="CHEBI:597326"/>
    </ligand>
</feature>
<feature type="binding site" evidence="11">
    <location>
        <position position="181"/>
    </location>
    <ligand>
        <name>pyridoxal 5'-phosphate</name>
        <dbReference type="ChEBI" id="CHEBI:597326"/>
    </ligand>
</feature>
<dbReference type="PIRSF" id="PIRSF000525">
    <property type="entry name" value="SerC"/>
    <property type="match status" value="1"/>
</dbReference>
<comment type="pathway">
    <text evidence="2 11">Amino-acid biosynthesis; L-serine biosynthesis; L-serine from 3-phospho-D-glycerate: step 2/3.</text>
</comment>
<evidence type="ECO:0000256" key="7">
    <source>
        <dbReference type="ARBA" id="ARBA00022898"/>
    </source>
</evidence>
<keyword evidence="8 11" id="KW-0718">Serine biosynthesis</keyword>
<keyword evidence="5 11" id="KW-0028">Amino-acid biosynthesis</keyword>
<organism evidence="13 14">
    <name type="scientific">Anaerobacillus alkaliphilus</name>
    <dbReference type="NCBI Taxonomy" id="1548597"/>
    <lineage>
        <taxon>Bacteria</taxon>
        <taxon>Bacillati</taxon>
        <taxon>Bacillota</taxon>
        <taxon>Bacilli</taxon>
        <taxon>Bacillales</taxon>
        <taxon>Bacillaceae</taxon>
        <taxon>Anaerobacillus</taxon>
    </lineage>
</organism>
<evidence type="ECO:0000259" key="12">
    <source>
        <dbReference type="Pfam" id="PF00266"/>
    </source>
</evidence>
<evidence type="ECO:0000256" key="6">
    <source>
        <dbReference type="ARBA" id="ARBA00022679"/>
    </source>
</evidence>
<dbReference type="InterPro" id="IPR015421">
    <property type="entry name" value="PyrdxlP-dep_Trfase_major"/>
</dbReference>
<dbReference type="Gene3D" id="3.40.640.10">
    <property type="entry name" value="Type I PLP-dependent aspartate aminotransferase-like (Major domain)"/>
    <property type="match status" value="1"/>
</dbReference>
<dbReference type="AlphaFoldDB" id="A0A4Q0VRK7"/>
<feature type="binding site" evidence="11">
    <location>
        <begin position="247"/>
        <end position="248"/>
    </location>
    <ligand>
        <name>pyridoxal 5'-phosphate</name>
        <dbReference type="ChEBI" id="CHEBI:597326"/>
    </ligand>
</feature>
<evidence type="ECO:0000256" key="9">
    <source>
        <dbReference type="ARBA" id="ARBA00047630"/>
    </source>
</evidence>
<comment type="cofactor">
    <cofactor evidence="11">
        <name>pyridoxal 5'-phosphate</name>
        <dbReference type="ChEBI" id="CHEBI:597326"/>
    </cofactor>
    <text evidence="11">Binds 1 pyridoxal phosphate per subunit.</text>
</comment>
<dbReference type="EMBL" id="QOUX01000042">
    <property type="protein sequence ID" value="RXI99890.1"/>
    <property type="molecule type" value="Genomic_DNA"/>
</dbReference>
<dbReference type="FunFam" id="3.90.1150.10:FF:000006">
    <property type="entry name" value="Phosphoserine aminotransferase"/>
    <property type="match status" value="1"/>
</dbReference>
<dbReference type="OrthoDB" id="9809412at2"/>
<dbReference type="CDD" id="cd00611">
    <property type="entry name" value="PSAT_like"/>
    <property type="match status" value="1"/>
</dbReference>
<feature type="binding site" evidence="11">
    <location>
        <position position="110"/>
    </location>
    <ligand>
        <name>pyridoxal 5'-phosphate</name>
        <dbReference type="ChEBI" id="CHEBI:597326"/>
    </ligand>
</feature>
<feature type="binding site" evidence="11">
    <location>
        <position position="161"/>
    </location>
    <ligand>
        <name>pyridoxal 5'-phosphate</name>
        <dbReference type="ChEBI" id="CHEBI:597326"/>
    </ligand>
</feature>
<comment type="catalytic activity">
    <reaction evidence="9 11">
        <text>4-(phosphooxy)-L-threonine + 2-oxoglutarate = (R)-3-hydroxy-2-oxo-4-phosphooxybutanoate + L-glutamate</text>
        <dbReference type="Rhea" id="RHEA:16573"/>
        <dbReference type="ChEBI" id="CHEBI:16810"/>
        <dbReference type="ChEBI" id="CHEBI:29985"/>
        <dbReference type="ChEBI" id="CHEBI:58452"/>
        <dbReference type="ChEBI" id="CHEBI:58538"/>
        <dbReference type="EC" id="2.6.1.52"/>
    </reaction>
</comment>
<comment type="function">
    <text evidence="1 11">Catalyzes the reversible conversion of 3-phosphohydroxypyruvate to phosphoserine and of 3-hydroxy-2-oxo-4-phosphonooxybutanoate to phosphohydroxythreonine.</text>
</comment>
<keyword evidence="7 11" id="KW-0663">Pyridoxal phosphate</keyword>
<feature type="binding site" evidence="11">
    <location>
        <position position="204"/>
    </location>
    <ligand>
        <name>pyridoxal 5'-phosphate</name>
        <dbReference type="ChEBI" id="CHEBI:597326"/>
    </ligand>
</feature>
<feature type="domain" description="Aminotransferase class V" evidence="12">
    <location>
        <begin position="13"/>
        <end position="354"/>
    </location>
</feature>
<keyword evidence="14" id="KW-1185">Reference proteome</keyword>
<dbReference type="InterPro" id="IPR022278">
    <property type="entry name" value="Pser_aminoTfrase"/>
</dbReference>
<gene>
    <name evidence="11" type="primary">serC</name>
    <name evidence="13" type="ORF">DS745_13505</name>
</gene>
<evidence type="ECO:0000256" key="4">
    <source>
        <dbReference type="ARBA" id="ARBA00022576"/>
    </source>
</evidence>
<protein>
    <recommendedName>
        <fullName evidence="11">Phosphoserine aminotransferase</fullName>
        <ecNumber evidence="11">2.6.1.52</ecNumber>
    </recommendedName>
    <alternativeName>
        <fullName evidence="11">Phosphohydroxythreonine aminotransferase</fullName>
        <shortName evidence="11">PSAT</shortName>
    </alternativeName>
</protein>
<dbReference type="SUPFAM" id="SSF53383">
    <property type="entry name" value="PLP-dependent transferases"/>
    <property type="match status" value="1"/>
</dbReference>
<comment type="catalytic activity">
    <reaction evidence="10 11">
        <text>O-phospho-L-serine + 2-oxoglutarate = 3-phosphooxypyruvate + L-glutamate</text>
        <dbReference type="Rhea" id="RHEA:14329"/>
        <dbReference type="ChEBI" id="CHEBI:16810"/>
        <dbReference type="ChEBI" id="CHEBI:18110"/>
        <dbReference type="ChEBI" id="CHEBI:29985"/>
        <dbReference type="ChEBI" id="CHEBI:57524"/>
        <dbReference type="EC" id="2.6.1.52"/>
    </reaction>
</comment>
<keyword evidence="6 11" id="KW-0808">Transferase</keyword>
<dbReference type="InterPro" id="IPR000192">
    <property type="entry name" value="Aminotrans_V_dom"/>
</dbReference>
<comment type="similarity">
    <text evidence="3 11">Belongs to the class-V pyridoxal-phosphate-dependent aminotransferase family. SerC subfamily.</text>
</comment>
<dbReference type="Gene3D" id="3.90.1150.10">
    <property type="entry name" value="Aspartate Aminotransferase, domain 1"/>
    <property type="match status" value="1"/>
</dbReference>
<dbReference type="FunFam" id="3.40.640.10:FF:000010">
    <property type="entry name" value="Phosphoserine aminotransferase"/>
    <property type="match status" value="1"/>
</dbReference>
<sequence length="373" mass="41700">MYKLGSEIVKRAYNFNAGPSALPEIVLQQAQEELLNFRDTGMSVMELSHRSKEFETIHNEAQSLLKELLNIPENYEILFLQGGASLQFTMVPMNFLNGNEIGNYVLTGVWSEKALKEAKILGRATTVAASTKEENYSRIPNLSELIVSPEDAYLHITSNNTIYGTQWKDFPETKDSMLIADMSSDILSKPLPIERFAMIYAGAQKNLGPSGVTVVIVRKDLLEKVSSSSIPTVLRYDTHAINNSLYNTPPTFSIYMLNKVLHWVKDLGGVKEIATANEIKASLLYDVIDQSNGFYRGHAEKDSRSLMNVTFQLPTNELDKKFLAEAKEAGFIGLNGHRSVGGCRASLYNAVPYEACKALQQFMIMFKEENQTN</sequence>
<dbReference type="Proteomes" id="UP000290649">
    <property type="component" value="Unassembled WGS sequence"/>
</dbReference>
<dbReference type="PANTHER" id="PTHR43247:SF1">
    <property type="entry name" value="PHOSPHOSERINE AMINOTRANSFERASE"/>
    <property type="match status" value="1"/>
</dbReference>
<dbReference type="GO" id="GO:0004648">
    <property type="term" value="F:O-phospho-L-serine:2-oxoglutarate aminotransferase activity"/>
    <property type="evidence" value="ECO:0007669"/>
    <property type="project" value="UniProtKB-UniRule"/>
</dbReference>
<feature type="modified residue" description="N6-(pyridoxal phosphate)lysine" evidence="11">
    <location>
        <position position="205"/>
    </location>
</feature>
<reference evidence="13 14" key="1">
    <citation type="journal article" date="2019" name="Int. J. Syst. Evol. Microbiol.">
        <title>Anaerobacillus alkaliphilus sp. nov., a novel alkaliphilic and moderately halophilic bacterium.</title>
        <authorList>
            <person name="Borsodi A.K."/>
            <person name="Aszalos J.M."/>
            <person name="Bihari P."/>
            <person name="Nagy I."/>
            <person name="Schumann P."/>
            <person name="Sproer C."/>
            <person name="Kovacs A.L."/>
            <person name="Boka K."/>
            <person name="Dobosy P."/>
            <person name="Ovari M."/>
            <person name="Szili-Kovacs T."/>
            <person name="Toth E."/>
        </authorList>
    </citation>
    <scope>NUCLEOTIDE SEQUENCE [LARGE SCALE GENOMIC DNA]</scope>
    <source>
        <strain evidence="13 14">B16-10</strain>
    </source>
</reference>
<dbReference type="HAMAP" id="MF_00160">
    <property type="entry name" value="SerC_aminotrans_5"/>
    <property type="match status" value="1"/>
</dbReference>
<dbReference type="NCBIfam" id="TIGR01364">
    <property type="entry name" value="serC_1"/>
    <property type="match status" value="1"/>
</dbReference>
<comment type="caution">
    <text evidence="11">Lacks conserved residue(s) required for the propagation of feature annotation.</text>
</comment>
<keyword evidence="4 11" id="KW-0032">Aminotransferase</keyword>
<proteinExistence type="inferred from homology"/>
<comment type="subunit">
    <text evidence="11">Homodimer.</text>
</comment>
<evidence type="ECO:0000256" key="8">
    <source>
        <dbReference type="ARBA" id="ARBA00023299"/>
    </source>
</evidence>
<dbReference type="GO" id="GO:0006564">
    <property type="term" value="P:L-serine biosynthetic process"/>
    <property type="evidence" value="ECO:0007669"/>
    <property type="project" value="UniProtKB-UniRule"/>
</dbReference>
<dbReference type="NCBIfam" id="NF003764">
    <property type="entry name" value="PRK05355.1"/>
    <property type="match status" value="1"/>
</dbReference>
<dbReference type="Pfam" id="PF00266">
    <property type="entry name" value="Aminotran_5"/>
    <property type="match status" value="1"/>
</dbReference>
<evidence type="ECO:0000256" key="10">
    <source>
        <dbReference type="ARBA" id="ARBA00049007"/>
    </source>
</evidence>
<dbReference type="EC" id="2.6.1.52" evidence="11"/>
<evidence type="ECO:0000256" key="1">
    <source>
        <dbReference type="ARBA" id="ARBA00003483"/>
    </source>
</evidence>